<comment type="caution">
    <text evidence="1">The sequence shown here is derived from an EMBL/GenBank/DDBJ whole genome shotgun (WGS) entry which is preliminary data.</text>
</comment>
<sequence length="112" mass="11593">MLEEVQIGLGREALSNRRVHGMEEAIRRQGELFQANTNAVQRLAGSAGVISAPRDSGVATGSGGQGVGTEAMTATRSFTSVVQRGVVPDVGNWPKPITVTGITKVCDTATGV</sequence>
<protein>
    <submittedName>
        <fullName evidence="1">Uncharacterized protein</fullName>
    </submittedName>
</protein>
<keyword evidence="2" id="KW-1185">Reference proteome</keyword>
<dbReference type="Proteomes" id="UP001141806">
    <property type="component" value="Unassembled WGS sequence"/>
</dbReference>
<proteinExistence type="predicted"/>
<accession>A0A9Q0KNI7</accession>
<name>A0A9Q0KNI7_9MAGN</name>
<organism evidence="1 2">
    <name type="scientific">Protea cynaroides</name>
    <dbReference type="NCBI Taxonomy" id="273540"/>
    <lineage>
        <taxon>Eukaryota</taxon>
        <taxon>Viridiplantae</taxon>
        <taxon>Streptophyta</taxon>
        <taxon>Embryophyta</taxon>
        <taxon>Tracheophyta</taxon>
        <taxon>Spermatophyta</taxon>
        <taxon>Magnoliopsida</taxon>
        <taxon>Proteales</taxon>
        <taxon>Proteaceae</taxon>
        <taxon>Protea</taxon>
    </lineage>
</organism>
<evidence type="ECO:0000313" key="1">
    <source>
        <dbReference type="EMBL" id="KAJ4973775.1"/>
    </source>
</evidence>
<reference evidence="1" key="1">
    <citation type="journal article" date="2023" name="Plant J.">
        <title>The genome of the king protea, Protea cynaroides.</title>
        <authorList>
            <person name="Chang J."/>
            <person name="Duong T.A."/>
            <person name="Schoeman C."/>
            <person name="Ma X."/>
            <person name="Roodt D."/>
            <person name="Barker N."/>
            <person name="Li Z."/>
            <person name="Van de Peer Y."/>
            <person name="Mizrachi E."/>
        </authorList>
    </citation>
    <scope>NUCLEOTIDE SEQUENCE</scope>
    <source>
        <tissue evidence="1">Young leaves</tissue>
    </source>
</reference>
<dbReference type="AlphaFoldDB" id="A0A9Q0KNI7"/>
<gene>
    <name evidence="1" type="ORF">NE237_006949</name>
</gene>
<dbReference type="EMBL" id="JAMYWD010000004">
    <property type="protein sequence ID" value="KAJ4973775.1"/>
    <property type="molecule type" value="Genomic_DNA"/>
</dbReference>
<evidence type="ECO:0000313" key="2">
    <source>
        <dbReference type="Proteomes" id="UP001141806"/>
    </source>
</evidence>